<proteinExistence type="predicted"/>
<gene>
    <name evidence="1" type="ORF">PHMEG_000372</name>
</gene>
<dbReference type="EMBL" id="NBNE01000009">
    <property type="protein sequence ID" value="OWZ24551.1"/>
    <property type="molecule type" value="Genomic_DNA"/>
</dbReference>
<evidence type="ECO:0000313" key="2">
    <source>
        <dbReference type="Proteomes" id="UP000198211"/>
    </source>
</evidence>
<keyword evidence="2" id="KW-1185">Reference proteome</keyword>
<comment type="caution">
    <text evidence="1">The sequence shown here is derived from an EMBL/GenBank/DDBJ whole genome shotgun (WGS) entry which is preliminary data.</text>
</comment>
<reference evidence="2" key="1">
    <citation type="submission" date="2017-03" db="EMBL/GenBank/DDBJ databases">
        <title>Phytopthora megakarya and P. palmivora, two closely related causual agents of cacao black pod achieved similar genome size and gene model numbers by different mechanisms.</title>
        <authorList>
            <person name="Ali S."/>
            <person name="Shao J."/>
            <person name="Larry D.J."/>
            <person name="Kronmiller B."/>
            <person name="Shen D."/>
            <person name="Strem M.D."/>
            <person name="Melnick R.L."/>
            <person name="Guiltinan M.J."/>
            <person name="Tyler B.M."/>
            <person name="Meinhardt L.W."/>
            <person name="Bailey B.A."/>
        </authorList>
    </citation>
    <scope>NUCLEOTIDE SEQUENCE [LARGE SCALE GENOMIC DNA]</scope>
    <source>
        <strain evidence="2">zdho120</strain>
    </source>
</reference>
<evidence type="ECO:0000313" key="1">
    <source>
        <dbReference type="EMBL" id="OWZ24551.1"/>
    </source>
</evidence>
<dbReference type="AlphaFoldDB" id="A0A225X3S8"/>
<protein>
    <submittedName>
        <fullName evidence="1">Uncharacterized protein</fullName>
    </submittedName>
</protein>
<name>A0A225X3S8_9STRA</name>
<accession>A0A225X3S8</accession>
<organism evidence="1 2">
    <name type="scientific">Phytophthora megakarya</name>
    <dbReference type="NCBI Taxonomy" id="4795"/>
    <lineage>
        <taxon>Eukaryota</taxon>
        <taxon>Sar</taxon>
        <taxon>Stramenopiles</taxon>
        <taxon>Oomycota</taxon>
        <taxon>Peronosporomycetes</taxon>
        <taxon>Peronosporales</taxon>
        <taxon>Peronosporaceae</taxon>
        <taxon>Phytophthora</taxon>
    </lineage>
</organism>
<dbReference type="Proteomes" id="UP000198211">
    <property type="component" value="Unassembled WGS sequence"/>
</dbReference>
<sequence length="182" mass="20549">MYAFILHNLLIFEPLPDKWKKGIIANGNGLDADDELNLPIGRSGRGDERRKQLFNYLLEIRVRISTLHKLFVRTQFHRSRRLTTGFWDTNKKYCLDAATKNTPSCVDFVAGTQVFSTNHVKQNSVLLLLSELATTTVGMSENSFRASVFLCASATGEKLIPFVVFAGTRDAQVHQELMANRN</sequence>